<dbReference type="HAMAP" id="MF_01151">
    <property type="entry name" value="GrpE"/>
    <property type="match status" value="1"/>
</dbReference>
<dbReference type="Proteomes" id="UP000199280">
    <property type="component" value="Unassembled WGS sequence"/>
</dbReference>
<dbReference type="RefSeq" id="WP_068620600.1">
    <property type="nucleotide sequence ID" value="NZ_FJNB01000001.1"/>
</dbReference>
<dbReference type="GO" id="GO:0006457">
    <property type="term" value="P:protein folding"/>
    <property type="evidence" value="ECO:0007669"/>
    <property type="project" value="InterPro"/>
</dbReference>
<dbReference type="Proteomes" id="UP000076878">
    <property type="component" value="Unassembled WGS sequence"/>
</dbReference>
<evidence type="ECO:0000256" key="3">
    <source>
        <dbReference type="ARBA" id="ARBA00011738"/>
    </source>
</evidence>
<organism evidence="14 16">
    <name type="scientific">Trichococcus ilyis</name>
    <dbReference type="NCBI Taxonomy" id="640938"/>
    <lineage>
        <taxon>Bacteria</taxon>
        <taxon>Bacillati</taxon>
        <taxon>Bacillota</taxon>
        <taxon>Bacilli</taxon>
        <taxon>Lactobacillales</taxon>
        <taxon>Carnobacteriaceae</taxon>
        <taxon>Trichococcus</taxon>
    </lineage>
</organism>
<comment type="similarity">
    <text evidence="2 10 11">Belongs to the GrpE family.</text>
</comment>
<name>A0A143Y4X9_9LACT</name>
<evidence type="ECO:0000256" key="11">
    <source>
        <dbReference type="RuleBase" id="RU004478"/>
    </source>
</evidence>
<keyword evidence="5 10" id="KW-0346">Stress response</keyword>
<dbReference type="EMBL" id="FJNB01000001">
    <property type="protein sequence ID" value="CZQ81780.1"/>
    <property type="molecule type" value="Genomic_DNA"/>
</dbReference>
<protein>
    <recommendedName>
        <fullName evidence="8 10">Protein GrpE</fullName>
    </recommendedName>
    <alternativeName>
        <fullName evidence="9 10">HSP-70 cofactor</fullName>
    </alternativeName>
</protein>
<dbReference type="EMBL" id="FNYT01000001">
    <property type="protein sequence ID" value="SEI52050.1"/>
    <property type="molecule type" value="Genomic_DNA"/>
</dbReference>
<dbReference type="InterPro" id="IPR000740">
    <property type="entry name" value="GrpE"/>
</dbReference>
<dbReference type="Pfam" id="PF01025">
    <property type="entry name" value="GrpE"/>
    <property type="match status" value="1"/>
</dbReference>
<evidence type="ECO:0000256" key="12">
    <source>
        <dbReference type="SAM" id="Coils"/>
    </source>
</evidence>
<dbReference type="OrthoDB" id="9812586at2"/>
<reference evidence="14 16" key="1">
    <citation type="submission" date="2016-02" db="EMBL/GenBank/DDBJ databases">
        <authorList>
            <person name="Wen L."/>
            <person name="He K."/>
            <person name="Yang H."/>
        </authorList>
    </citation>
    <scope>NUCLEOTIDE SEQUENCE [LARGE SCALE GENOMIC DNA]</scope>
    <source>
        <strain evidence="14">Trichococcus_R210</strain>
    </source>
</reference>
<feature type="coiled-coil region" evidence="12">
    <location>
        <begin position="33"/>
        <end position="74"/>
    </location>
</feature>
<comment type="function">
    <text evidence="7 10">Participates actively in the response to hyperosmotic and heat shock by preventing the aggregation of stress-denatured proteins, in association with DnaK and GrpE. It is the nucleotide exchange factor for DnaK and may function as a thermosensor. Unfolded proteins bind initially to DnaJ; upon interaction with the DnaJ-bound protein, DnaK hydrolyzes its bound ATP, resulting in the formation of a stable complex. GrpE releases ADP from DnaK; ATP binding to DnaK triggers the release of the substrate protein, thus completing the reaction cycle. Several rounds of ATP-dependent interactions between DnaJ, DnaK and GrpE are required for fully efficient folding.</text>
</comment>
<dbReference type="GO" id="GO:0051082">
    <property type="term" value="F:unfolded protein binding"/>
    <property type="evidence" value="ECO:0007669"/>
    <property type="project" value="TreeGrafter"/>
</dbReference>
<dbReference type="STRING" id="640938.TR210_167"/>
<dbReference type="SUPFAM" id="SSF51064">
    <property type="entry name" value="Head domain of nucleotide exchange factor GrpE"/>
    <property type="match status" value="1"/>
</dbReference>
<evidence type="ECO:0000313" key="16">
    <source>
        <dbReference type="Proteomes" id="UP000076878"/>
    </source>
</evidence>
<dbReference type="NCBIfam" id="NF010759">
    <property type="entry name" value="PRK14162.1"/>
    <property type="match status" value="1"/>
</dbReference>
<keyword evidence="17" id="KW-1185">Reference proteome</keyword>
<dbReference type="NCBIfam" id="NF010738">
    <property type="entry name" value="PRK14140.1"/>
    <property type="match status" value="1"/>
</dbReference>
<dbReference type="CDD" id="cd00446">
    <property type="entry name" value="GrpE"/>
    <property type="match status" value="1"/>
</dbReference>
<evidence type="ECO:0000256" key="1">
    <source>
        <dbReference type="ARBA" id="ARBA00004496"/>
    </source>
</evidence>
<keyword evidence="12" id="KW-0175">Coiled coil</keyword>
<dbReference type="FunFam" id="2.30.22.10:FF:000001">
    <property type="entry name" value="Protein GrpE"/>
    <property type="match status" value="1"/>
</dbReference>
<dbReference type="PANTHER" id="PTHR21237:SF23">
    <property type="entry name" value="GRPE PROTEIN HOMOLOG, MITOCHONDRIAL"/>
    <property type="match status" value="1"/>
</dbReference>
<comment type="subunit">
    <text evidence="3 10">Homodimer.</text>
</comment>
<reference evidence="15 17" key="2">
    <citation type="submission" date="2016-10" db="EMBL/GenBank/DDBJ databases">
        <authorList>
            <person name="Varghese N."/>
            <person name="Submissions S."/>
        </authorList>
    </citation>
    <scope>NUCLEOTIDE SEQUENCE [LARGE SCALE GENOMIC DNA]</scope>
    <source>
        <strain evidence="15 17">DSM 22150</strain>
    </source>
</reference>
<dbReference type="Gene3D" id="3.90.20.20">
    <property type="match status" value="1"/>
</dbReference>
<keyword evidence="4 10" id="KW-0963">Cytoplasm</keyword>
<dbReference type="GO" id="GO:0051087">
    <property type="term" value="F:protein-folding chaperone binding"/>
    <property type="evidence" value="ECO:0007669"/>
    <property type="project" value="InterPro"/>
</dbReference>
<dbReference type="AlphaFoldDB" id="A0A143Y4X9"/>
<evidence type="ECO:0000256" key="13">
    <source>
        <dbReference type="SAM" id="MobiDB-lite"/>
    </source>
</evidence>
<accession>A0A143Y4X9</accession>
<evidence type="ECO:0000256" key="2">
    <source>
        <dbReference type="ARBA" id="ARBA00009054"/>
    </source>
</evidence>
<dbReference type="Gene3D" id="2.30.22.10">
    <property type="entry name" value="Head domain of nucleotide exchange factor GrpE"/>
    <property type="match status" value="1"/>
</dbReference>
<dbReference type="GO" id="GO:0000774">
    <property type="term" value="F:adenyl-nucleotide exchange factor activity"/>
    <property type="evidence" value="ECO:0007669"/>
    <property type="project" value="InterPro"/>
</dbReference>
<evidence type="ECO:0000313" key="15">
    <source>
        <dbReference type="EMBL" id="SEI52050.1"/>
    </source>
</evidence>
<evidence type="ECO:0000313" key="14">
    <source>
        <dbReference type="EMBL" id="CZQ81780.1"/>
    </source>
</evidence>
<evidence type="ECO:0000313" key="17">
    <source>
        <dbReference type="Proteomes" id="UP000199280"/>
    </source>
</evidence>
<evidence type="ECO:0000256" key="10">
    <source>
        <dbReference type="HAMAP-Rule" id="MF_01151"/>
    </source>
</evidence>
<feature type="compositionally biased region" description="Acidic residues" evidence="13">
    <location>
        <begin position="15"/>
        <end position="27"/>
    </location>
</feature>
<evidence type="ECO:0000256" key="5">
    <source>
        <dbReference type="ARBA" id="ARBA00023016"/>
    </source>
</evidence>
<proteinExistence type="inferred from homology"/>
<gene>
    <name evidence="10" type="primary">grpE</name>
    <name evidence="15" type="ORF">SAMN05216375_101100</name>
    <name evidence="14" type="ORF">TR210_167</name>
</gene>
<evidence type="ECO:0000256" key="8">
    <source>
        <dbReference type="ARBA" id="ARBA00072274"/>
    </source>
</evidence>
<evidence type="ECO:0000256" key="4">
    <source>
        <dbReference type="ARBA" id="ARBA00022490"/>
    </source>
</evidence>
<dbReference type="GO" id="GO:0042803">
    <property type="term" value="F:protein homodimerization activity"/>
    <property type="evidence" value="ECO:0007669"/>
    <property type="project" value="InterPro"/>
</dbReference>
<evidence type="ECO:0000256" key="6">
    <source>
        <dbReference type="ARBA" id="ARBA00023186"/>
    </source>
</evidence>
<evidence type="ECO:0000256" key="9">
    <source>
        <dbReference type="ARBA" id="ARBA00076414"/>
    </source>
</evidence>
<comment type="subcellular location">
    <subcellularLocation>
        <location evidence="1 10">Cytoplasm</location>
    </subcellularLocation>
</comment>
<dbReference type="GO" id="GO:0005737">
    <property type="term" value="C:cytoplasm"/>
    <property type="evidence" value="ECO:0007669"/>
    <property type="project" value="UniProtKB-SubCell"/>
</dbReference>
<sequence length="179" mass="20077">MDNNDELVEKRDPEVESANEEVAEETMTEVSEVDALKATLAETEDRLLRLQAELANIQKRNTKERQDAAKYRSQSLAQELLPVMDSLERALEIEVEDEKSLNLKKGLEMVMNLFKEAFAKEGVTAIDPIGQPFDPNFHQSIQLQPAGEGQEPDTVVAVVQKGYALKERVLRPAMVIVAQ</sequence>
<keyword evidence="6 10" id="KW-0143">Chaperone</keyword>
<evidence type="ECO:0000256" key="7">
    <source>
        <dbReference type="ARBA" id="ARBA00053401"/>
    </source>
</evidence>
<dbReference type="SUPFAM" id="SSF58014">
    <property type="entry name" value="Coiled-coil domain of nucleotide exchange factor GrpE"/>
    <property type="match status" value="1"/>
</dbReference>
<dbReference type="PANTHER" id="PTHR21237">
    <property type="entry name" value="GRPE PROTEIN"/>
    <property type="match status" value="1"/>
</dbReference>
<dbReference type="PRINTS" id="PR00773">
    <property type="entry name" value="GRPEPROTEIN"/>
</dbReference>
<dbReference type="InterPro" id="IPR009012">
    <property type="entry name" value="GrpE_head"/>
</dbReference>
<dbReference type="InterPro" id="IPR013805">
    <property type="entry name" value="GrpE_CC"/>
</dbReference>
<feature type="region of interest" description="Disordered" evidence="13">
    <location>
        <begin position="1"/>
        <end position="31"/>
    </location>
</feature>